<dbReference type="Gene3D" id="1.25.40.390">
    <property type="match status" value="1"/>
</dbReference>
<proteinExistence type="predicted"/>
<name>A0A5N4BP95_9FLAO</name>
<gene>
    <name evidence="1" type="ORF">F8D52_13660</name>
</gene>
<sequence>MKNIKITTAVLSITMLFASVSCDKYLDINEDPNNISIDKVTPNELLPVGITLTYAKQSQTLNRFASVVMNSTAGNSLVYGAPFIDDYKPNVSNTFYNDVWDNLFKGVANFDKIITYNDPGNQYVQHKAMAKIMKANYVQILTDLYGDMPYSQAFKGQDNLTPKYDKGEDIYKASITDIDDAIKSLESGSGNSPSSDIVFRGDTDKWIAFGNTLKLRFLLRMSNVTGDMAAYRDQKLAALSGAKFIDEDVLENPGYSAANDAQQNPFTNFFVYLSSGTRAANYSINVASEHVAIILNGNPGGDARPVYQKFNGIVDGRSERMFGLVGGKVSGIRQGNLPGQPGVPAAISRFSYGITIGKDTPKLLPNNSPDIADYVAKASAKPGCIMTRAESKFLQAEAALRYPGLFSNGAGNFTDAITASYTFFGVPVSTKPNEDLLTIYLAAIGSKPGLGWTGTDANKLEAIMTQKWIALTGVNPEQSFFDYTRTGFPVTPLATIASNPKPNRLIYPLSEYIGNASNVPAISNADVFSKNQYTPFWARN</sequence>
<dbReference type="Pfam" id="PF12771">
    <property type="entry name" value="SusD-like_2"/>
    <property type="match status" value="1"/>
</dbReference>
<accession>A0A5N4BP95</accession>
<dbReference type="PROSITE" id="PS51257">
    <property type="entry name" value="PROKAR_LIPOPROTEIN"/>
    <property type="match status" value="1"/>
</dbReference>
<protein>
    <submittedName>
        <fullName evidence="1">SusD/RagB family nutrient-binding outer membrane lipoprotein</fullName>
    </submittedName>
</protein>
<comment type="caution">
    <text evidence="1">The sequence shown here is derived from an EMBL/GenBank/DDBJ whole genome shotgun (WGS) entry which is preliminary data.</text>
</comment>
<dbReference type="RefSeq" id="WP_152290324.1">
    <property type="nucleotide sequence ID" value="NZ_VTPV01000007.1"/>
</dbReference>
<dbReference type="SUPFAM" id="SSF48452">
    <property type="entry name" value="TPR-like"/>
    <property type="match status" value="1"/>
</dbReference>
<keyword evidence="2" id="KW-1185">Reference proteome</keyword>
<dbReference type="Proteomes" id="UP000326384">
    <property type="component" value="Unassembled WGS sequence"/>
</dbReference>
<keyword evidence="1" id="KW-0449">Lipoprotein</keyword>
<dbReference type="EMBL" id="VTPV01000007">
    <property type="protein sequence ID" value="KAB1230228.1"/>
    <property type="molecule type" value="Genomic_DNA"/>
</dbReference>
<dbReference type="InterPro" id="IPR011990">
    <property type="entry name" value="TPR-like_helical_dom_sf"/>
</dbReference>
<dbReference type="InterPro" id="IPR041662">
    <property type="entry name" value="SusD-like_2"/>
</dbReference>
<evidence type="ECO:0000313" key="1">
    <source>
        <dbReference type="EMBL" id="KAB1230228.1"/>
    </source>
</evidence>
<organism evidence="1 2">
    <name type="scientific">Chryseobacterium viscerum</name>
    <dbReference type="NCBI Taxonomy" id="1037377"/>
    <lineage>
        <taxon>Bacteria</taxon>
        <taxon>Pseudomonadati</taxon>
        <taxon>Bacteroidota</taxon>
        <taxon>Flavobacteriia</taxon>
        <taxon>Flavobacteriales</taxon>
        <taxon>Weeksellaceae</taxon>
        <taxon>Chryseobacterium group</taxon>
        <taxon>Chryseobacterium</taxon>
    </lineage>
</organism>
<evidence type="ECO:0000313" key="2">
    <source>
        <dbReference type="Proteomes" id="UP000326384"/>
    </source>
</evidence>
<reference evidence="1 2" key="1">
    <citation type="journal article" date="2019" name="Stand. Genomic Sci.">
        <title>Draft Whole-Genome Sequence of a Novel Chryseobacterium viscerum Strain Isolated from Fresh Water at Dripping Springs, New Mexico.</title>
        <authorList>
            <person name="Kyndt J.A."/>
            <person name="Moore T.C."/>
        </authorList>
    </citation>
    <scope>NUCLEOTIDE SEQUENCE [LARGE SCALE GENOMIC DNA]</scope>
    <source>
        <strain evidence="1 2">DPS</strain>
    </source>
</reference>